<name>A0ABP8KZJ7_9MICO</name>
<evidence type="ECO:0000313" key="2">
    <source>
        <dbReference type="Proteomes" id="UP001500622"/>
    </source>
</evidence>
<dbReference type="EMBL" id="BAABGN010000002">
    <property type="protein sequence ID" value="GAA4419432.1"/>
    <property type="molecule type" value="Genomic_DNA"/>
</dbReference>
<keyword evidence="2" id="KW-1185">Reference proteome</keyword>
<sequence length="178" mass="19400">MPARTRSARLLVVVTGPIAAGKSTVARELADRLLAAGSTVAVVDVDEVAAMVHGGLSDWDLAHQVHGRLVAAWLDRVDTVIADGPIYSRQETNHLIGDVSGDVRLVRVMLRATYPTALRRVTGDPDRGLSKDPAFLRRAYERFEALRPDMDACDLEFDAEQVFAEKIADEIAAHVACR</sequence>
<dbReference type="InterPro" id="IPR027417">
    <property type="entry name" value="P-loop_NTPase"/>
</dbReference>
<dbReference type="RefSeq" id="WP_345215372.1">
    <property type="nucleotide sequence ID" value="NZ_BAABGN010000002.1"/>
</dbReference>
<accession>A0ABP8KZJ7</accession>
<evidence type="ECO:0008006" key="3">
    <source>
        <dbReference type="Google" id="ProtNLM"/>
    </source>
</evidence>
<organism evidence="1 2">
    <name type="scientific">Georgenia halophila</name>
    <dbReference type="NCBI Taxonomy" id="620889"/>
    <lineage>
        <taxon>Bacteria</taxon>
        <taxon>Bacillati</taxon>
        <taxon>Actinomycetota</taxon>
        <taxon>Actinomycetes</taxon>
        <taxon>Micrococcales</taxon>
        <taxon>Bogoriellaceae</taxon>
        <taxon>Georgenia</taxon>
    </lineage>
</organism>
<dbReference type="Pfam" id="PF13671">
    <property type="entry name" value="AAA_33"/>
    <property type="match status" value="1"/>
</dbReference>
<dbReference type="Proteomes" id="UP001500622">
    <property type="component" value="Unassembled WGS sequence"/>
</dbReference>
<protein>
    <recommendedName>
        <fullName evidence="3">Dephospho-CoA kinase</fullName>
    </recommendedName>
</protein>
<evidence type="ECO:0000313" key="1">
    <source>
        <dbReference type="EMBL" id="GAA4419432.1"/>
    </source>
</evidence>
<dbReference type="SUPFAM" id="SSF52540">
    <property type="entry name" value="P-loop containing nucleoside triphosphate hydrolases"/>
    <property type="match status" value="1"/>
</dbReference>
<comment type="caution">
    <text evidence="1">The sequence shown here is derived from an EMBL/GenBank/DDBJ whole genome shotgun (WGS) entry which is preliminary data.</text>
</comment>
<gene>
    <name evidence="1" type="ORF">GCM10023169_10100</name>
</gene>
<dbReference type="Gene3D" id="3.40.50.300">
    <property type="entry name" value="P-loop containing nucleotide triphosphate hydrolases"/>
    <property type="match status" value="1"/>
</dbReference>
<reference evidence="2" key="1">
    <citation type="journal article" date="2019" name="Int. J. Syst. Evol. Microbiol.">
        <title>The Global Catalogue of Microorganisms (GCM) 10K type strain sequencing project: providing services to taxonomists for standard genome sequencing and annotation.</title>
        <authorList>
            <consortium name="The Broad Institute Genomics Platform"/>
            <consortium name="The Broad Institute Genome Sequencing Center for Infectious Disease"/>
            <person name="Wu L."/>
            <person name="Ma J."/>
        </authorList>
    </citation>
    <scope>NUCLEOTIDE SEQUENCE [LARGE SCALE GENOMIC DNA]</scope>
    <source>
        <strain evidence="2">JCM 17810</strain>
    </source>
</reference>
<proteinExistence type="predicted"/>